<keyword evidence="13" id="KW-1185">Reference proteome</keyword>
<dbReference type="InterPro" id="IPR029000">
    <property type="entry name" value="Cyclophilin-like_dom_sf"/>
</dbReference>
<keyword evidence="7 8" id="KW-0413">Isomerase</keyword>
<dbReference type="Gene3D" id="2.40.100.10">
    <property type="entry name" value="Cyclophilin-like"/>
    <property type="match status" value="1"/>
</dbReference>
<dbReference type="PRINTS" id="PR00153">
    <property type="entry name" value="CSAPPISMRASE"/>
</dbReference>
<keyword evidence="4" id="KW-0809">Transit peptide</keyword>
<keyword evidence="5 8" id="KW-0697">Rotamase</keyword>
<keyword evidence="6" id="KW-0496">Mitochondrion</keyword>
<dbReference type="EnsemblFungi" id="EJT78543">
    <property type="protein sequence ID" value="EJT78543"/>
    <property type="gene ID" value="GGTG_03643"/>
</dbReference>
<dbReference type="GO" id="GO:0016018">
    <property type="term" value="F:cyclosporin A binding"/>
    <property type="evidence" value="ECO:0007669"/>
    <property type="project" value="TreeGrafter"/>
</dbReference>
<dbReference type="HOGENOM" id="CLU_012062_12_0_1"/>
<gene>
    <name evidence="12" type="primary">20344101</name>
    <name evidence="11" type="ORF">GGTG_03643</name>
</gene>
<dbReference type="OrthoDB" id="193499at2759"/>
<evidence type="ECO:0000256" key="3">
    <source>
        <dbReference type="ARBA" id="ARBA00007365"/>
    </source>
</evidence>
<evidence type="ECO:0000256" key="6">
    <source>
        <dbReference type="ARBA" id="ARBA00023128"/>
    </source>
</evidence>
<evidence type="ECO:0000313" key="12">
    <source>
        <dbReference type="EnsemblFungi" id="EJT78543"/>
    </source>
</evidence>
<dbReference type="InterPro" id="IPR020892">
    <property type="entry name" value="Cyclophilin-type_PPIase_CS"/>
</dbReference>
<name>J3NQT7_GAET3</name>
<dbReference type="eggNOG" id="KOG0865">
    <property type="taxonomic scope" value="Eukaryota"/>
</dbReference>
<dbReference type="GO" id="GO:0006457">
    <property type="term" value="P:protein folding"/>
    <property type="evidence" value="ECO:0007669"/>
    <property type="project" value="InterPro"/>
</dbReference>
<dbReference type="VEuPathDB" id="FungiDB:GGTG_03643"/>
<dbReference type="GO" id="GO:0005739">
    <property type="term" value="C:mitochondrion"/>
    <property type="evidence" value="ECO:0007669"/>
    <property type="project" value="UniProtKB-SubCell"/>
</dbReference>
<proteinExistence type="inferred from homology"/>
<reference evidence="12" key="4">
    <citation type="journal article" date="2015" name="G3 (Bethesda)">
        <title>Genome sequences of three phytopathogenic species of the Magnaporthaceae family of fungi.</title>
        <authorList>
            <person name="Okagaki L.H."/>
            <person name="Nunes C.C."/>
            <person name="Sailsbery J."/>
            <person name="Clay B."/>
            <person name="Brown D."/>
            <person name="John T."/>
            <person name="Oh Y."/>
            <person name="Young N."/>
            <person name="Fitzgerald M."/>
            <person name="Haas B.J."/>
            <person name="Zeng Q."/>
            <person name="Young S."/>
            <person name="Adiconis X."/>
            <person name="Fan L."/>
            <person name="Levin J.Z."/>
            <person name="Mitchell T.K."/>
            <person name="Okubara P.A."/>
            <person name="Farman M.L."/>
            <person name="Kohn L.M."/>
            <person name="Birren B."/>
            <person name="Ma L.-J."/>
            <person name="Dean R.A."/>
        </authorList>
    </citation>
    <scope>NUCLEOTIDE SEQUENCE</scope>
    <source>
        <strain evidence="12">R3-111a-1</strain>
    </source>
</reference>
<dbReference type="PROSITE" id="PS50072">
    <property type="entry name" value="CSA_PPIASE_2"/>
    <property type="match status" value="1"/>
</dbReference>
<dbReference type="FunFam" id="2.40.100.10:FF:000032">
    <property type="entry name" value="Peptidyl-prolyl cis-trans isomerase"/>
    <property type="match status" value="1"/>
</dbReference>
<evidence type="ECO:0000313" key="11">
    <source>
        <dbReference type="EMBL" id="EJT78543.1"/>
    </source>
</evidence>
<dbReference type="RefSeq" id="XP_009219688.1">
    <property type="nucleotide sequence ID" value="XM_009221424.1"/>
</dbReference>
<evidence type="ECO:0000256" key="9">
    <source>
        <dbReference type="SAM" id="MobiDB-lite"/>
    </source>
</evidence>
<comment type="similarity">
    <text evidence="3 8">Belongs to the cyclophilin-type PPIase family.</text>
</comment>
<dbReference type="GO" id="GO:0003755">
    <property type="term" value="F:peptidyl-prolyl cis-trans isomerase activity"/>
    <property type="evidence" value="ECO:0007669"/>
    <property type="project" value="UniProtKB-UniRule"/>
</dbReference>
<dbReference type="STRING" id="644352.J3NQT7"/>
<organism evidence="11">
    <name type="scientific">Gaeumannomyces tritici (strain R3-111a-1)</name>
    <name type="common">Wheat and barley take-all root rot fungus</name>
    <name type="synonym">Gaeumannomyces graminis var. tritici</name>
    <dbReference type="NCBI Taxonomy" id="644352"/>
    <lineage>
        <taxon>Eukaryota</taxon>
        <taxon>Fungi</taxon>
        <taxon>Dikarya</taxon>
        <taxon>Ascomycota</taxon>
        <taxon>Pezizomycotina</taxon>
        <taxon>Sordariomycetes</taxon>
        <taxon>Sordariomycetidae</taxon>
        <taxon>Magnaporthales</taxon>
        <taxon>Magnaporthaceae</taxon>
        <taxon>Gaeumannomyces</taxon>
    </lineage>
</organism>
<dbReference type="Pfam" id="PF00160">
    <property type="entry name" value="Pro_isomerase"/>
    <property type="match status" value="1"/>
</dbReference>
<dbReference type="EMBL" id="GL385396">
    <property type="protein sequence ID" value="EJT78543.1"/>
    <property type="molecule type" value="Genomic_DNA"/>
</dbReference>
<evidence type="ECO:0000313" key="13">
    <source>
        <dbReference type="Proteomes" id="UP000006039"/>
    </source>
</evidence>
<protein>
    <recommendedName>
        <fullName evidence="8">Peptidyl-prolyl cis-trans isomerase</fullName>
        <shortName evidence="8">PPIase</shortName>
        <ecNumber evidence="8">5.2.1.8</ecNumber>
    </recommendedName>
</protein>
<sequence>MRPTLLRPLVPRHNLFASSLPRSSFLPSFKCNNRPSSSPIHHTFKVRFYSASSTNASNMSRTKVYFDIQWADSNTPESGPPNSGRVVFELYDDIVPKTVDNFKQLCAGFKDRDGSTIGYKGSSFHRVIPNFMLQGGDFTRGNGTGGKSIYGEKFADENFQMKHTKVGLLSMANAGPNTNGSQFFVTTAITSWLDGKHVVFGEVVEGYENVVKAVEGQGSQSGAIKTNAYNPDGPGPKKGNFRPTIVDAGVL</sequence>
<dbReference type="InterPro" id="IPR002130">
    <property type="entry name" value="Cyclophilin-type_PPIase_dom"/>
</dbReference>
<reference evidence="12" key="5">
    <citation type="submission" date="2018-04" db="UniProtKB">
        <authorList>
            <consortium name="EnsemblFungi"/>
        </authorList>
    </citation>
    <scope>IDENTIFICATION</scope>
    <source>
        <strain evidence="12">R3-111a-1</strain>
    </source>
</reference>
<dbReference type="PROSITE" id="PS00170">
    <property type="entry name" value="CSA_PPIASE_1"/>
    <property type="match status" value="1"/>
</dbReference>
<dbReference type="PANTHER" id="PTHR11071">
    <property type="entry name" value="PEPTIDYL-PROLYL CIS-TRANS ISOMERASE"/>
    <property type="match status" value="1"/>
</dbReference>
<feature type="region of interest" description="Disordered" evidence="9">
    <location>
        <begin position="222"/>
        <end position="251"/>
    </location>
</feature>
<dbReference type="AlphaFoldDB" id="J3NQT7"/>
<reference evidence="13" key="1">
    <citation type="submission" date="2010-07" db="EMBL/GenBank/DDBJ databases">
        <title>The genome sequence of Gaeumannomyces graminis var. tritici strain R3-111a-1.</title>
        <authorList>
            <consortium name="The Broad Institute Genome Sequencing Platform"/>
            <person name="Ma L.-J."/>
            <person name="Dead R."/>
            <person name="Young S."/>
            <person name="Zeng Q."/>
            <person name="Koehrsen M."/>
            <person name="Alvarado L."/>
            <person name="Berlin A."/>
            <person name="Chapman S.B."/>
            <person name="Chen Z."/>
            <person name="Freedman E."/>
            <person name="Gellesch M."/>
            <person name="Goldberg J."/>
            <person name="Griggs A."/>
            <person name="Gujja S."/>
            <person name="Heilman E.R."/>
            <person name="Heiman D."/>
            <person name="Hepburn T."/>
            <person name="Howarth C."/>
            <person name="Jen D."/>
            <person name="Larson L."/>
            <person name="Mehta T."/>
            <person name="Neiman D."/>
            <person name="Pearson M."/>
            <person name="Roberts A."/>
            <person name="Saif S."/>
            <person name="Shea T."/>
            <person name="Shenoy N."/>
            <person name="Sisk P."/>
            <person name="Stolte C."/>
            <person name="Sykes S."/>
            <person name="Walk T."/>
            <person name="White J."/>
            <person name="Yandava C."/>
            <person name="Haas B."/>
            <person name="Nusbaum C."/>
            <person name="Birren B."/>
        </authorList>
    </citation>
    <scope>NUCLEOTIDE SEQUENCE [LARGE SCALE GENOMIC DNA]</scope>
    <source>
        <strain evidence="13">R3-111a-1</strain>
    </source>
</reference>
<dbReference type="Proteomes" id="UP000006039">
    <property type="component" value="Unassembled WGS sequence"/>
</dbReference>
<dbReference type="GeneID" id="20344101"/>
<evidence type="ECO:0000256" key="5">
    <source>
        <dbReference type="ARBA" id="ARBA00023110"/>
    </source>
</evidence>
<dbReference type="EC" id="5.2.1.8" evidence="8"/>
<evidence type="ECO:0000256" key="4">
    <source>
        <dbReference type="ARBA" id="ARBA00022946"/>
    </source>
</evidence>
<evidence type="ECO:0000256" key="8">
    <source>
        <dbReference type="RuleBase" id="RU363019"/>
    </source>
</evidence>
<comment type="subcellular location">
    <subcellularLocation>
        <location evidence="2">Mitochondrion</location>
    </subcellularLocation>
</comment>
<reference evidence="11" key="3">
    <citation type="submission" date="2010-09" db="EMBL/GenBank/DDBJ databases">
        <title>Annotation of Gaeumannomyces graminis var. tritici R3-111a-1.</title>
        <authorList>
            <consortium name="The Broad Institute Genome Sequencing Platform"/>
            <person name="Ma L.-J."/>
            <person name="Dead R."/>
            <person name="Young S.K."/>
            <person name="Zeng Q."/>
            <person name="Gargeya S."/>
            <person name="Fitzgerald M."/>
            <person name="Haas B."/>
            <person name="Abouelleil A."/>
            <person name="Alvarado L."/>
            <person name="Arachchi H.M."/>
            <person name="Berlin A."/>
            <person name="Brown A."/>
            <person name="Chapman S.B."/>
            <person name="Chen Z."/>
            <person name="Dunbar C."/>
            <person name="Freedman E."/>
            <person name="Gearin G."/>
            <person name="Gellesch M."/>
            <person name="Goldberg J."/>
            <person name="Griggs A."/>
            <person name="Gujja S."/>
            <person name="Heiman D."/>
            <person name="Howarth C."/>
            <person name="Larson L."/>
            <person name="Lui A."/>
            <person name="MacDonald P.J.P."/>
            <person name="Mehta T."/>
            <person name="Montmayeur A."/>
            <person name="Murphy C."/>
            <person name="Neiman D."/>
            <person name="Pearson M."/>
            <person name="Priest M."/>
            <person name="Roberts A."/>
            <person name="Saif S."/>
            <person name="Shea T."/>
            <person name="Shenoy N."/>
            <person name="Sisk P."/>
            <person name="Stolte C."/>
            <person name="Sykes S."/>
            <person name="Yandava C."/>
            <person name="Wortman J."/>
            <person name="Nusbaum C."/>
            <person name="Birren B."/>
        </authorList>
    </citation>
    <scope>NUCLEOTIDE SEQUENCE</scope>
    <source>
        <strain evidence="11">R3-111a-1</strain>
    </source>
</reference>
<evidence type="ECO:0000256" key="1">
    <source>
        <dbReference type="ARBA" id="ARBA00000971"/>
    </source>
</evidence>
<evidence type="ECO:0000256" key="7">
    <source>
        <dbReference type="ARBA" id="ARBA00023235"/>
    </source>
</evidence>
<comment type="catalytic activity">
    <reaction evidence="1 8">
        <text>[protein]-peptidylproline (omega=180) = [protein]-peptidylproline (omega=0)</text>
        <dbReference type="Rhea" id="RHEA:16237"/>
        <dbReference type="Rhea" id="RHEA-COMP:10747"/>
        <dbReference type="Rhea" id="RHEA-COMP:10748"/>
        <dbReference type="ChEBI" id="CHEBI:83833"/>
        <dbReference type="ChEBI" id="CHEBI:83834"/>
        <dbReference type="EC" id="5.2.1.8"/>
    </reaction>
</comment>
<evidence type="ECO:0000259" key="10">
    <source>
        <dbReference type="PROSITE" id="PS50072"/>
    </source>
</evidence>
<dbReference type="PANTHER" id="PTHR11071:SF385">
    <property type="entry name" value="PEPTIDYL-PROLYL CIS-TRANS ISOMERASE"/>
    <property type="match status" value="1"/>
</dbReference>
<evidence type="ECO:0000256" key="2">
    <source>
        <dbReference type="ARBA" id="ARBA00004173"/>
    </source>
</evidence>
<reference evidence="11" key="2">
    <citation type="submission" date="2010-07" db="EMBL/GenBank/DDBJ databases">
        <authorList>
            <consortium name="The Broad Institute Genome Sequencing Platform"/>
            <consortium name="Broad Institute Genome Sequencing Center for Infectious Disease"/>
            <person name="Ma L.-J."/>
            <person name="Dead R."/>
            <person name="Young S."/>
            <person name="Zeng Q."/>
            <person name="Koehrsen M."/>
            <person name="Alvarado L."/>
            <person name="Berlin A."/>
            <person name="Chapman S.B."/>
            <person name="Chen Z."/>
            <person name="Freedman E."/>
            <person name="Gellesch M."/>
            <person name="Goldberg J."/>
            <person name="Griggs A."/>
            <person name="Gujja S."/>
            <person name="Heilman E.R."/>
            <person name="Heiman D."/>
            <person name="Hepburn T."/>
            <person name="Howarth C."/>
            <person name="Jen D."/>
            <person name="Larson L."/>
            <person name="Mehta T."/>
            <person name="Neiman D."/>
            <person name="Pearson M."/>
            <person name="Roberts A."/>
            <person name="Saif S."/>
            <person name="Shea T."/>
            <person name="Shenoy N."/>
            <person name="Sisk P."/>
            <person name="Stolte C."/>
            <person name="Sykes S."/>
            <person name="Walk T."/>
            <person name="White J."/>
            <person name="Yandava C."/>
            <person name="Haas B."/>
            <person name="Nusbaum C."/>
            <person name="Birren B."/>
        </authorList>
    </citation>
    <scope>NUCLEOTIDE SEQUENCE</scope>
    <source>
        <strain evidence="11">R3-111a-1</strain>
    </source>
</reference>
<accession>J3NQT7</accession>
<comment type="function">
    <text evidence="8">PPIases accelerate the folding of proteins. It catalyzes the cis-trans isomerization of proline imidic peptide bonds in oligopeptides.</text>
</comment>
<dbReference type="SUPFAM" id="SSF50891">
    <property type="entry name" value="Cyclophilin-like"/>
    <property type="match status" value="1"/>
</dbReference>
<feature type="domain" description="PPIase cyclophilin-type" evidence="10">
    <location>
        <begin position="84"/>
        <end position="250"/>
    </location>
</feature>